<reference evidence="1 2" key="1">
    <citation type="submission" date="2018-08" db="EMBL/GenBank/DDBJ databases">
        <title>A genome reference for cultivated species of the human gut microbiota.</title>
        <authorList>
            <person name="Zou Y."/>
            <person name="Xue W."/>
            <person name="Luo G."/>
        </authorList>
    </citation>
    <scope>NUCLEOTIDE SEQUENCE [LARGE SCALE GENOMIC DNA]</scope>
    <source>
        <strain evidence="1 2">AF43-2</strain>
    </source>
</reference>
<evidence type="ECO:0000313" key="2">
    <source>
        <dbReference type="Proteomes" id="UP000284562"/>
    </source>
</evidence>
<sequence>MFGLGKDDMAKKRIQNRIGDIYYVTLEDGARIYLQYVAIDTEQLYSPGNTNHLTVSHKWYVWTINQKYIHIGDLVGEYKSYSMGFVYPPYAVYQKIITGKYPFHELK</sequence>
<proteinExistence type="predicted"/>
<dbReference type="EMBL" id="QRNN01000005">
    <property type="protein sequence ID" value="RHK49930.1"/>
    <property type="molecule type" value="Genomic_DNA"/>
</dbReference>
<evidence type="ECO:0000313" key="1">
    <source>
        <dbReference type="EMBL" id="RHK49930.1"/>
    </source>
</evidence>
<comment type="caution">
    <text evidence="1">The sequence shown here is derived from an EMBL/GenBank/DDBJ whole genome shotgun (WGS) entry which is preliminary data.</text>
</comment>
<dbReference type="Proteomes" id="UP000284562">
    <property type="component" value="Unassembled WGS sequence"/>
</dbReference>
<accession>A0AA92WKM3</accession>
<organism evidence="1 2">
    <name type="scientific">Segatella copri</name>
    <dbReference type="NCBI Taxonomy" id="165179"/>
    <lineage>
        <taxon>Bacteria</taxon>
        <taxon>Pseudomonadati</taxon>
        <taxon>Bacteroidota</taxon>
        <taxon>Bacteroidia</taxon>
        <taxon>Bacteroidales</taxon>
        <taxon>Prevotellaceae</taxon>
        <taxon>Segatella</taxon>
    </lineage>
</organism>
<name>A0AA92WKM3_9BACT</name>
<gene>
    <name evidence="1" type="ORF">DW064_02255</name>
</gene>
<dbReference type="AlphaFoldDB" id="A0AA92WKM3"/>
<protein>
    <submittedName>
        <fullName evidence="1">Uncharacterized protein</fullName>
    </submittedName>
</protein>